<dbReference type="EMBL" id="AP018738">
    <property type="protein sequence ID" value="BBE51009.1"/>
    <property type="molecule type" value="Genomic_DNA"/>
</dbReference>
<dbReference type="Proteomes" id="UP000033070">
    <property type="component" value="Chromosome"/>
</dbReference>
<protein>
    <submittedName>
        <fullName evidence="1">Uncharacterized protein</fullName>
    </submittedName>
</protein>
<evidence type="ECO:0000313" key="1">
    <source>
        <dbReference type="EMBL" id="BBE51009.1"/>
    </source>
</evidence>
<dbReference type="STRING" id="1188319.OYT1_02479"/>
<evidence type="ECO:0000313" key="2">
    <source>
        <dbReference type="Proteomes" id="UP000033070"/>
    </source>
</evidence>
<dbReference type="AlphaFoldDB" id="A0A2Z6GCH0"/>
<gene>
    <name evidence="1" type="ORF">OYT1_ch1455</name>
</gene>
<keyword evidence="2" id="KW-1185">Reference proteome</keyword>
<name>A0A2Z6GCH0_9PROT</name>
<dbReference type="OrthoDB" id="9076234at2"/>
<proteinExistence type="predicted"/>
<dbReference type="RefSeq" id="WP_145983685.1">
    <property type="nucleotide sequence ID" value="NZ_AP018738.1"/>
</dbReference>
<dbReference type="KEGG" id="fam:OYT1_ch1455"/>
<sequence>MSLYTMDEITLFKLAAEIEATPPRPHHSVLLEISQRIRPGCSFRYALNRGGWYRPGGVLASDGERIASHLESWAKAELESCGGEMDELVERYADSGLLVTRHSGRTHYLVASYGLAPTDFLQLEVEELQEVLDRKLIDVERPPHDWQELTEPLMPDVIEAQPVGAPHYRFRRLLDMRQILARVASNDGHTAGLTRLFAEWQLSSAAARGHLSDHWIVALREHLDRYRNPVLTASLISRHARALKPFHWNVELSGVEMSAQLQAFDRAAGYPSAWYFHLVAGSITPAKIAYSVARDLEAGFSYLPETEVALIKAWVASPYSV</sequence>
<organism evidence="1 2">
    <name type="scientific">Ferriphaselus amnicola</name>
    <dbReference type="NCBI Taxonomy" id="1188319"/>
    <lineage>
        <taxon>Bacteria</taxon>
        <taxon>Pseudomonadati</taxon>
        <taxon>Pseudomonadota</taxon>
        <taxon>Betaproteobacteria</taxon>
        <taxon>Nitrosomonadales</taxon>
        <taxon>Gallionellaceae</taxon>
        <taxon>Ferriphaselus</taxon>
    </lineage>
</organism>
<reference evidence="1 2" key="1">
    <citation type="submission" date="2018-06" db="EMBL/GenBank/DDBJ databases">
        <title>OYT1 Genome Sequencing.</title>
        <authorList>
            <person name="Kato S."/>
            <person name="Itoh T."/>
            <person name="Ohkuma M."/>
        </authorList>
    </citation>
    <scope>NUCLEOTIDE SEQUENCE [LARGE SCALE GENOMIC DNA]</scope>
    <source>
        <strain evidence="1 2">OYT1</strain>
    </source>
</reference>
<accession>A0A2Z6GCH0</accession>